<keyword evidence="2" id="KW-1185">Reference proteome</keyword>
<dbReference type="RefSeq" id="XP_001324489.1">
    <property type="nucleotide sequence ID" value="XM_001324454.1"/>
</dbReference>
<gene>
    <name evidence="1" type="ORF">TVAG_028190</name>
</gene>
<organism evidence="1 2">
    <name type="scientific">Trichomonas vaginalis (strain ATCC PRA-98 / G3)</name>
    <dbReference type="NCBI Taxonomy" id="412133"/>
    <lineage>
        <taxon>Eukaryota</taxon>
        <taxon>Metamonada</taxon>
        <taxon>Parabasalia</taxon>
        <taxon>Trichomonadida</taxon>
        <taxon>Trichomonadidae</taxon>
        <taxon>Trichomonas</taxon>
    </lineage>
</organism>
<accession>A2E558</accession>
<proteinExistence type="predicted"/>
<dbReference type="Proteomes" id="UP000001542">
    <property type="component" value="Unassembled WGS sequence"/>
</dbReference>
<dbReference type="AlphaFoldDB" id="A2E558"/>
<name>A2E558_TRIV3</name>
<dbReference type="EMBL" id="DS113305">
    <property type="protein sequence ID" value="EAY12266.1"/>
    <property type="molecule type" value="Genomic_DNA"/>
</dbReference>
<evidence type="ECO:0000313" key="2">
    <source>
        <dbReference type="Proteomes" id="UP000001542"/>
    </source>
</evidence>
<reference evidence="1" key="1">
    <citation type="submission" date="2006-10" db="EMBL/GenBank/DDBJ databases">
        <authorList>
            <person name="Amadeo P."/>
            <person name="Zhao Q."/>
            <person name="Wortman J."/>
            <person name="Fraser-Liggett C."/>
            <person name="Carlton J."/>
        </authorList>
    </citation>
    <scope>NUCLEOTIDE SEQUENCE</scope>
    <source>
        <strain evidence="1">G3</strain>
    </source>
</reference>
<evidence type="ECO:0000313" key="1">
    <source>
        <dbReference type="EMBL" id="EAY12266.1"/>
    </source>
</evidence>
<dbReference type="VEuPathDB" id="TrichDB:TVAGG3_0419460"/>
<dbReference type="VEuPathDB" id="TrichDB:TVAG_028190"/>
<sequence>MILDRKYIGINTYASLDFKIYQLVFEHNITETTKCFKSIDEAKRINIPGKFSILYDLNNSKYIMDDILRHFIIELPELKLINAWKQKNSLTEELEVSGQYSAAGFTPQITEAPMSKWKGLVHSRLLDTGMSTPYTYLDGNPGIYYWHFPIGMFCNAPSSYQNSGMPAHRPNSVKRISLWSAISEYQIELNKIKYSCILSIYNSLAFDLLTLIFICS</sequence>
<dbReference type="InParanoid" id="A2E558"/>
<reference evidence="1" key="2">
    <citation type="journal article" date="2007" name="Science">
        <title>Draft genome sequence of the sexually transmitted pathogen Trichomonas vaginalis.</title>
        <authorList>
            <person name="Carlton J.M."/>
            <person name="Hirt R.P."/>
            <person name="Silva J.C."/>
            <person name="Delcher A.L."/>
            <person name="Schatz M."/>
            <person name="Zhao Q."/>
            <person name="Wortman J.R."/>
            <person name="Bidwell S.L."/>
            <person name="Alsmark U.C.M."/>
            <person name="Besteiro S."/>
            <person name="Sicheritz-Ponten T."/>
            <person name="Noel C.J."/>
            <person name="Dacks J.B."/>
            <person name="Foster P.G."/>
            <person name="Simillion C."/>
            <person name="Van de Peer Y."/>
            <person name="Miranda-Saavedra D."/>
            <person name="Barton G.J."/>
            <person name="Westrop G.D."/>
            <person name="Mueller S."/>
            <person name="Dessi D."/>
            <person name="Fiori P.L."/>
            <person name="Ren Q."/>
            <person name="Paulsen I."/>
            <person name="Zhang H."/>
            <person name="Bastida-Corcuera F.D."/>
            <person name="Simoes-Barbosa A."/>
            <person name="Brown M.T."/>
            <person name="Hayes R.D."/>
            <person name="Mukherjee M."/>
            <person name="Okumura C.Y."/>
            <person name="Schneider R."/>
            <person name="Smith A.J."/>
            <person name="Vanacova S."/>
            <person name="Villalvazo M."/>
            <person name="Haas B.J."/>
            <person name="Pertea M."/>
            <person name="Feldblyum T.V."/>
            <person name="Utterback T.R."/>
            <person name="Shu C.L."/>
            <person name="Osoegawa K."/>
            <person name="de Jong P.J."/>
            <person name="Hrdy I."/>
            <person name="Horvathova L."/>
            <person name="Zubacova Z."/>
            <person name="Dolezal P."/>
            <person name="Malik S.B."/>
            <person name="Logsdon J.M. Jr."/>
            <person name="Henze K."/>
            <person name="Gupta A."/>
            <person name="Wang C.C."/>
            <person name="Dunne R.L."/>
            <person name="Upcroft J.A."/>
            <person name="Upcroft P."/>
            <person name="White O."/>
            <person name="Salzberg S.L."/>
            <person name="Tang P."/>
            <person name="Chiu C.-H."/>
            <person name="Lee Y.-S."/>
            <person name="Embley T.M."/>
            <person name="Coombs G.H."/>
            <person name="Mottram J.C."/>
            <person name="Tachezy J."/>
            <person name="Fraser-Liggett C.M."/>
            <person name="Johnson P.J."/>
        </authorList>
    </citation>
    <scope>NUCLEOTIDE SEQUENCE [LARGE SCALE GENOMIC DNA]</scope>
    <source>
        <strain evidence="1">G3</strain>
    </source>
</reference>
<protein>
    <submittedName>
        <fullName evidence="1">Uncharacterized protein</fullName>
    </submittedName>
</protein>
<dbReference type="KEGG" id="tva:4770228"/>